<evidence type="ECO:0000313" key="2">
    <source>
        <dbReference type="EMBL" id="KAG8627884.1"/>
    </source>
</evidence>
<organism evidence="2 3">
    <name type="scientific">Elsinoe batatas</name>
    <dbReference type="NCBI Taxonomy" id="2601811"/>
    <lineage>
        <taxon>Eukaryota</taxon>
        <taxon>Fungi</taxon>
        <taxon>Dikarya</taxon>
        <taxon>Ascomycota</taxon>
        <taxon>Pezizomycotina</taxon>
        <taxon>Dothideomycetes</taxon>
        <taxon>Dothideomycetidae</taxon>
        <taxon>Myriangiales</taxon>
        <taxon>Elsinoaceae</taxon>
        <taxon>Elsinoe</taxon>
    </lineage>
</organism>
<evidence type="ECO:0000256" key="1">
    <source>
        <dbReference type="SAM" id="Phobius"/>
    </source>
</evidence>
<keyword evidence="3" id="KW-1185">Reference proteome</keyword>
<feature type="transmembrane region" description="Helical" evidence="1">
    <location>
        <begin position="68"/>
        <end position="88"/>
    </location>
</feature>
<dbReference type="OrthoDB" id="3913512at2759"/>
<dbReference type="EMBL" id="JAESVG020000004">
    <property type="protein sequence ID" value="KAG8627884.1"/>
    <property type="molecule type" value="Genomic_DNA"/>
</dbReference>
<feature type="transmembrane region" description="Helical" evidence="1">
    <location>
        <begin position="20"/>
        <end position="40"/>
    </location>
</feature>
<sequence>MPFTHGSSPLLSRGNRLALLLYLPVCALLHLAMIPFRIVFTIQSWSSLGNQYGYSSYYDRNTVRGRPYQIVTLVIETLLLPVVLFELWTLWKRRLTYAAFLAYAVVWTVYWTACLGTTIGLMVDVSEALSYYLIYYMIVIATIMGLYVCQMFWAIGVFFAARKERKRAETIPGGAQGARGSYDVYLENMSGEERGKKSTSTDT</sequence>
<accession>A0A8K0PJL4</accession>
<keyword evidence="1" id="KW-0812">Transmembrane</keyword>
<dbReference type="AlphaFoldDB" id="A0A8K0PJL4"/>
<evidence type="ECO:0000313" key="3">
    <source>
        <dbReference type="Proteomes" id="UP000809789"/>
    </source>
</evidence>
<comment type="caution">
    <text evidence="2">The sequence shown here is derived from an EMBL/GenBank/DDBJ whole genome shotgun (WGS) entry which is preliminary data.</text>
</comment>
<name>A0A8K0PJL4_9PEZI</name>
<protein>
    <submittedName>
        <fullName evidence="2">Uncharacterized protein</fullName>
    </submittedName>
</protein>
<feature type="transmembrane region" description="Helical" evidence="1">
    <location>
        <begin position="134"/>
        <end position="161"/>
    </location>
</feature>
<feature type="transmembrane region" description="Helical" evidence="1">
    <location>
        <begin position="100"/>
        <end position="122"/>
    </location>
</feature>
<gene>
    <name evidence="2" type="ORF">KVT40_003757</name>
</gene>
<keyword evidence="1" id="KW-0472">Membrane</keyword>
<reference evidence="2" key="1">
    <citation type="submission" date="2021-07" db="EMBL/GenBank/DDBJ databases">
        <title>Elsinoe batatas strain:CRI-CJ2 Genome sequencing and assembly.</title>
        <authorList>
            <person name="Huang L."/>
        </authorList>
    </citation>
    <scope>NUCLEOTIDE SEQUENCE</scope>
    <source>
        <strain evidence="2">CRI-CJ2</strain>
    </source>
</reference>
<keyword evidence="1" id="KW-1133">Transmembrane helix</keyword>
<proteinExistence type="predicted"/>
<dbReference type="Proteomes" id="UP000809789">
    <property type="component" value="Unassembled WGS sequence"/>
</dbReference>